<dbReference type="SMART" id="SM00902">
    <property type="entry name" value="Fe_hyd_SSU"/>
    <property type="match status" value="1"/>
</dbReference>
<dbReference type="SUPFAM" id="SSF53920">
    <property type="entry name" value="Fe-only hydrogenase"/>
    <property type="match status" value="1"/>
</dbReference>
<dbReference type="EMBL" id="JALJOT010000005">
    <property type="protein sequence ID" value="KAK9915214.1"/>
    <property type="molecule type" value="Genomic_DNA"/>
</dbReference>
<keyword evidence="5" id="KW-1185">Reference proteome</keyword>
<comment type="similarity">
    <text evidence="1">Belongs to the NARF family.</text>
</comment>
<dbReference type="InterPro" id="IPR003149">
    <property type="entry name" value="Fe_hydrogenase_ssu"/>
</dbReference>
<dbReference type="Pfam" id="PF02256">
    <property type="entry name" value="Fe_hyd_SSU"/>
    <property type="match status" value="1"/>
</dbReference>
<comment type="caution">
    <text evidence="4">The sequence shown here is derived from an EMBL/GenBank/DDBJ whole genome shotgun (WGS) entry which is preliminary data.</text>
</comment>
<sequence>MAQFSGAVKLADLNDFITPSQACVVNIHGKKEGGVKLDFDDLSQPPEVGDVQPQPRAPPGFQQTAPSGPNGAIKVTLQDCLACSGCVTSAETVLLEHQSAAEFISKLTDPEVTVVVSISPQSRAALAAFYGLLPAETLQKLTGFFKGLGVRAVLDTSTGRDFALLEAAAEFVERYRETHPELAEPSEDDPIDVDDRVSSSREAGTSGRQPPDSKKTHGDYVLPHISATKSPQAVMGTLVKRHLATQWGLQPGQVYHCAIMPCYDKKLEASREDFNLPGASVAEVDSVLTSGEVQQMLEAHGRPLGELPSAPLDSLVGSVQEDGQLYGLPGGSGGYLEYIFRAAAAQLFGKQVEPGPLPLRMLRNADFQEVSLNVGGRPALRFALAYGFRNIQTLVRKIKRRACEYDYVEIMACPSGCLNGGGQLKRHPGQSAQQLLDELDAIYHDPQVVPRLPQDNPTVAALYKQWVGADVASVRARQLFYTEYHKRDKSIAATVGDW</sequence>
<feature type="region of interest" description="Disordered" evidence="2">
    <location>
        <begin position="36"/>
        <end position="66"/>
    </location>
</feature>
<name>A0ABR2YUZ0_9CHLO</name>
<dbReference type="InterPro" id="IPR050340">
    <property type="entry name" value="Cytosolic_Fe-S_CAF"/>
</dbReference>
<protein>
    <recommendedName>
        <fullName evidence="3">Iron hydrogenase small subunit domain-containing protein</fullName>
    </recommendedName>
</protein>
<organism evidence="4 5">
    <name type="scientific">Coccomyxa subellipsoidea</name>
    <dbReference type="NCBI Taxonomy" id="248742"/>
    <lineage>
        <taxon>Eukaryota</taxon>
        <taxon>Viridiplantae</taxon>
        <taxon>Chlorophyta</taxon>
        <taxon>core chlorophytes</taxon>
        <taxon>Trebouxiophyceae</taxon>
        <taxon>Trebouxiophyceae incertae sedis</taxon>
        <taxon>Coccomyxaceae</taxon>
        <taxon>Coccomyxa</taxon>
    </lineage>
</organism>
<dbReference type="Pfam" id="PF02906">
    <property type="entry name" value="Fe_hyd_lg_C"/>
    <property type="match status" value="2"/>
</dbReference>
<evidence type="ECO:0000313" key="4">
    <source>
        <dbReference type="EMBL" id="KAK9915214.1"/>
    </source>
</evidence>
<dbReference type="Gene3D" id="4.10.260.20">
    <property type="entry name" value="Iron hydrogenase, small subunit"/>
    <property type="match status" value="1"/>
</dbReference>
<proteinExistence type="inferred from homology"/>
<feature type="region of interest" description="Disordered" evidence="2">
    <location>
        <begin position="177"/>
        <end position="219"/>
    </location>
</feature>
<accession>A0ABR2YUZ0</accession>
<reference evidence="4 5" key="1">
    <citation type="journal article" date="2024" name="Nat. Commun.">
        <title>Phylogenomics reveals the evolutionary origins of lichenization in chlorophyte algae.</title>
        <authorList>
            <person name="Puginier C."/>
            <person name="Libourel C."/>
            <person name="Otte J."/>
            <person name="Skaloud P."/>
            <person name="Haon M."/>
            <person name="Grisel S."/>
            <person name="Petersen M."/>
            <person name="Berrin J.G."/>
            <person name="Delaux P.M."/>
            <person name="Dal Grande F."/>
            <person name="Keller J."/>
        </authorList>
    </citation>
    <scope>NUCLEOTIDE SEQUENCE [LARGE SCALE GENOMIC DNA]</scope>
    <source>
        <strain evidence="4 5">SAG 216-7</strain>
    </source>
</reference>
<dbReference type="InterPro" id="IPR036991">
    <property type="entry name" value="Fe_hydrogenase_ssu_sf"/>
</dbReference>
<evidence type="ECO:0000256" key="2">
    <source>
        <dbReference type="SAM" id="MobiDB-lite"/>
    </source>
</evidence>
<evidence type="ECO:0000259" key="3">
    <source>
        <dbReference type="SMART" id="SM00902"/>
    </source>
</evidence>
<evidence type="ECO:0000313" key="5">
    <source>
        <dbReference type="Proteomes" id="UP001491310"/>
    </source>
</evidence>
<dbReference type="Proteomes" id="UP001491310">
    <property type="component" value="Unassembled WGS sequence"/>
</dbReference>
<dbReference type="InterPro" id="IPR004108">
    <property type="entry name" value="Fe_hydrogenase_lsu_C"/>
</dbReference>
<gene>
    <name evidence="4" type="ORF">WJX75_006281</name>
</gene>
<dbReference type="InterPro" id="IPR009016">
    <property type="entry name" value="Fe_hydrogenase"/>
</dbReference>
<dbReference type="Gene3D" id="3.40.50.1780">
    <property type="match status" value="2"/>
</dbReference>
<feature type="domain" description="Iron hydrogenase small subunit" evidence="3">
    <location>
        <begin position="429"/>
        <end position="488"/>
    </location>
</feature>
<dbReference type="PANTHER" id="PTHR11615">
    <property type="entry name" value="NITRATE, FORMATE, IRON DEHYDROGENASE"/>
    <property type="match status" value="1"/>
</dbReference>
<evidence type="ECO:0000256" key="1">
    <source>
        <dbReference type="ARBA" id="ARBA00006596"/>
    </source>
</evidence>